<accession>A0AA36FJX9</accession>
<gene>
    <name evidence="8" type="ORF">OCTVUL_1B029037</name>
</gene>
<feature type="coiled-coil region" evidence="5">
    <location>
        <begin position="626"/>
        <end position="683"/>
    </location>
</feature>
<reference evidence="8" key="1">
    <citation type="submission" date="2023-08" db="EMBL/GenBank/DDBJ databases">
        <authorList>
            <person name="Alioto T."/>
            <person name="Alioto T."/>
            <person name="Gomez Garrido J."/>
        </authorList>
    </citation>
    <scope>NUCLEOTIDE SEQUENCE</scope>
</reference>
<evidence type="ECO:0000256" key="3">
    <source>
        <dbReference type="ARBA" id="ARBA00022670"/>
    </source>
</evidence>
<dbReference type="InterPro" id="IPR011356">
    <property type="entry name" value="Leucine_aapep/pepB"/>
</dbReference>
<dbReference type="PANTHER" id="PTHR11963">
    <property type="entry name" value="LEUCINE AMINOPEPTIDASE-RELATED"/>
    <property type="match status" value="1"/>
</dbReference>
<dbReference type="Gene3D" id="3.40.630.10">
    <property type="entry name" value="Zn peptidases"/>
    <property type="match status" value="1"/>
</dbReference>
<evidence type="ECO:0000256" key="4">
    <source>
        <dbReference type="ARBA" id="ARBA00022801"/>
    </source>
</evidence>
<dbReference type="AlphaFoldDB" id="A0AA36FJX9"/>
<proteinExistence type="inferred from homology"/>
<dbReference type="GO" id="GO:0030145">
    <property type="term" value="F:manganese ion binding"/>
    <property type="evidence" value="ECO:0007669"/>
    <property type="project" value="InterPro"/>
</dbReference>
<organism evidence="8 9">
    <name type="scientific">Octopus vulgaris</name>
    <name type="common">Common octopus</name>
    <dbReference type="NCBI Taxonomy" id="6645"/>
    <lineage>
        <taxon>Eukaryota</taxon>
        <taxon>Metazoa</taxon>
        <taxon>Spiralia</taxon>
        <taxon>Lophotrochozoa</taxon>
        <taxon>Mollusca</taxon>
        <taxon>Cephalopoda</taxon>
        <taxon>Coleoidea</taxon>
        <taxon>Octopodiformes</taxon>
        <taxon>Octopoda</taxon>
        <taxon>Incirrata</taxon>
        <taxon>Octopodidae</taxon>
        <taxon>Octopus</taxon>
    </lineage>
</organism>
<dbReference type="GO" id="GO:0006508">
    <property type="term" value="P:proteolysis"/>
    <property type="evidence" value="ECO:0007669"/>
    <property type="project" value="UniProtKB-KW"/>
</dbReference>
<feature type="domain" description="Cytosol aminopeptidase" evidence="7">
    <location>
        <begin position="384"/>
        <end position="391"/>
    </location>
</feature>
<evidence type="ECO:0000313" key="8">
    <source>
        <dbReference type="EMBL" id="CAI9740407.1"/>
    </source>
</evidence>
<keyword evidence="3" id="KW-0645">Protease</keyword>
<keyword evidence="6" id="KW-1133">Transmembrane helix</keyword>
<dbReference type="Gene3D" id="3.40.50.10590">
    <property type="entry name" value="Zn-dependent exopeptidases"/>
    <property type="match status" value="1"/>
</dbReference>
<evidence type="ECO:0000259" key="7">
    <source>
        <dbReference type="PROSITE" id="PS00631"/>
    </source>
</evidence>
<feature type="transmembrane region" description="Helical" evidence="6">
    <location>
        <begin position="12"/>
        <end position="37"/>
    </location>
</feature>
<protein>
    <submittedName>
        <fullName evidence="8">Probable aminopeptidase NPEPL1</fullName>
    </submittedName>
</protein>
<dbReference type="PANTHER" id="PTHR11963:SF4">
    <property type="entry name" value="AMINOPEPTIDASE NPEPL1-RELATED"/>
    <property type="match status" value="1"/>
</dbReference>
<keyword evidence="6" id="KW-0812">Transmembrane</keyword>
<dbReference type="Pfam" id="PF00883">
    <property type="entry name" value="Peptidase_M17"/>
    <property type="match status" value="1"/>
</dbReference>
<evidence type="ECO:0000256" key="1">
    <source>
        <dbReference type="ARBA" id="ARBA00009528"/>
    </source>
</evidence>
<dbReference type="Pfam" id="PF18295">
    <property type="entry name" value="Pdase_M17_N2"/>
    <property type="match status" value="1"/>
</dbReference>
<dbReference type="InterPro" id="IPR041417">
    <property type="entry name" value="NPEPL1_N"/>
</dbReference>
<evidence type="ECO:0000256" key="5">
    <source>
        <dbReference type="SAM" id="Coils"/>
    </source>
</evidence>
<name>A0AA36FJX9_OCTVU</name>
<evidence type="ECO:0000256" key="2">
    <source>
        <dbReference type="ARBA" id="ARBA00022438"/>
    </source>
</evidence>
<dbReference type="EMBL" id="OX597837">
    <property type="protein sequence ID" value="CAI9740407.1"/>
    <property type="molecule type" value="Genomic_DNA"/>
</dbReference>
<keyword evidence="6" id="KW-0472">Membrane</keyword>
<dbReference type="PROSITE" id="PS00631">
    <property type="entry name" value="CYTOSOL_AP"/>
    <property type="match status" value="1"/>
</dbReference>
<keyword evidence="5" id="KW-0175">Coiled coil</keyword>
<dbReference type="InterPro" id="IPR000819">
    <property type="entry name" value="Peptidase_M17_C"/>
</dbReference>
<dbReference type="Proteomes" id="UP001162480">
    <property type="component" value="Chromosome 24"/>
</dbReference>
<dbReference type="FunFam" id="3.40.630.10:FF:000035">
    <property type="entry name" value="Probable aminopeptidase NPEPL1"/>
    <property type="match status" value="1"/>
</dbReference>
<keyword evidence="2 8" id="KW-0031">Aminopeptidase</keyword>
<evidence type="ECO:0000256" key="6">
    <source>
        <dbReference type="SAM" id="Phobius"/>
    </source>
</evidence>
<sequence length="1133" mass="127653">MTVTLTASPPSFLPSFSFLVHSFSLLCLCVGILYTVIKGRKRKELTMTRSLKFSAKLSASDPQTTPVRIIGQIRNLNKIAYDDVKMKLEPVVTAEMYSTALASLRPSPTDSCPLWLNMASIAALPTQCSRHNTPSRAHALTKLVKSSLTGRKEFIVMVCERRDVLASACAIARALPEYSCKASCTNSVSQSVTVEFILVGNDCETALAASDLDCLQTVTSGIRLAARLVDAPCSEMHTDAFVDEISKIGAELNITPLIIRGNELAEKGFGGVYNVGKAASHPPALVVLSHKPEKATYNICWVGKGIVYDTGGLCIKSKATMLGMKRDCGGAAAILGAFYSTVKLGFTENLHAIFCLAENAISPDALRPDDIINMYSGRTVEVNNTDAEGRLVLSDGVAYAQKDLKADIVIDVATLTGAQGVATGRFHAGIVTNNENWENACLKAGRVSGDLVHAMPYTPELHFVEFSSALADMKNSVADRSNAQVSCAGLFIASSLGFDYSGIWLHIDMAFPVYSGERATGYGVALLATLLGEGSSNSMLQYVAPPLVENSMDIEENESMRVYQKYMCEPPLYKASNQIELSNKTLSVCNPLEHNRMKPKNQDDRPLINTIVNIMKESSNETKETLQEILENINKFLSKNETLNQSNLEQLNQELKEFQQTMLQTVEQNKEKSKKNYEIEKLNQELSCMKHHASSEKLFCDKISEEFSDHQGWLNDNLKKLIAVLKQETSNKNSFALEVDVMKQQSKEFSQLKTFLIKNFKDLEKKILSSTDDVLDHSANTLLNFSKSISLRFEQILKNCSKIFEDSIEKQFESNQHYQEENIERLVCQNIKNSYQDLQEKINNMCEIQTVSFQKISNELYRIKQKMDILSQNMTSENQKFLSVVPCERDFNIKPYNAVNKEHIDNDNRFFDMQSNNVNSNNSLNVVPYNPGQLRRSQRIMSNNYNTQAHQIQKTSNLPQMVDLKNSQLETAKKLQKCSEPNLKKNFQTFQTSNTSYLNHVWQFGKQSKVINRMPNEEDEDEYFTTPEYNFKNRISKKRRFNYLTNEENYTCFDQLSVIESQRSSPAISFMELNIPNTTDNDEMGYNGSIFHFNPNYSLEVHFNPSMDYPEFTRASQMFLFRTRRVYSVKINL</sequence>
<dbReference type="SUPFAM" id="SSF53187">
    <property type="entry name" value="Zn-dependent exopeptidases"/>
    <property type="match status" value="1"/>
</dbReference>
<dbReference type="CDD" id="cd00433">
    <property type="entry name" value="Peptidase_M17"/>
    <property type="match status" value="1"/>
</dbReference>
<evidence type="ECO:0000313" key="9">
    <source>
        <dbReference type="Proteomes" id="UP001162480"/>
    </source>
</evidence>
<dbReference type="GO" id="GO:0070006">
    <property type="term" value="F:metalloaminopeptidase activity"/>
    <property type="evidence" value="ECO:0007669"/>
    <property type="project" value="InterPro"/>
</dbReference>
<dbReference type="GO" id="GO:0005737">
    <property type="term" value="C:cytoplasm"/>
    <property type="evidence" value="ECO:0007669"/>
    <property type="project" value="InterPro"/>
</dbReference>
<dbReference type="PRINTS" id="PR00481">
    <property type="entry name" value="LAMNOPPTDASE"/>
</dbReference>
<keyword evidence="9" id="KW-1185">Reference proteome</keyword>
<keyword evidence="4" id="KW-0378">Hydrolase</keyword>
<comment type="similarity">
    <text evidence="1">Belongs to the peptidase M17 family.</text>
</comment>